<feature type="chain" id="PRO_5034965307" evidence="2">
    <location>
        <begin position="16"/>
        <end position="313"/>
    </location>
</feature>
<evidence type="ECO:0000313" key="4">
    <source>
        <dbReference type="Proteomes" id="UP000694843"/>
    </source>
</evidence>
<dbReference type="SUPFAM" id="SSF49329">
    <property type="entry name" value="Cu,Zn superoxide dismutase-like"/>
    <property type="match status" value="1"/>
</dbReference>
<dbReference type="GeneID" id="108676513"/>
<dbReference type="InterPro" id="IPR036423">
    <property type="entry name" value="SOD-like_Cu/Zn_dom_sf"/>
</dbReference>
<evidence type="ECO:0000313" key="5">
    <source>
        <dbReference type="RefSeq" id="XP_018020083.1"/>
    </source>
</evidence>
<feature type="domain" description="Superoxide dismutase copper/zinc binding" evidence="3">
    <location>
        <begin position="163"/>
        <end position="272"/>
    </location>
</feature>
<evidence type="ECO:0000256" key="2">
    <source>
        <dbReference type="SAM" id="SignalP"/>
    </source>
</evidence>
<dbReference type="OrthoDB" id="666972at2759"/>
<dbReference type="KEGG" id="hazt:108676513"/>
<dbReference type="Pfam" id="PF00080">
    <property type="entry name" value="Sod_Cu"/>
    <property type="match status" value="1"/>
</dbReference>
<dbReference type="Gene3D" id="2.60.40.200">
    <property type="entry name" value="Superoxide dismutase, copper/zinc binding domain"/>
    <property type="match status" value="1"/>
</dbReference>
<feature type="signal peptide" evidence="2">
    <location>
        <begin position="1"/>
        <end position="15"/>
    </location>
</feature>
<feature type="compositionally biased region" description="Polar residues" evidence="1">
    <location>
        <begin position="273"/>
        <end position="291"/>
    </location>
</feature>
<dbReference type="InterPro" id="IPR024134">
    <property type="entry name" value="SOD_Cu/Zn_/chaperone"/>
</dbReference>
<dbReference type="Proteomes" id="UP000694843">
    <property type="component" value="Unplaced"/>
</dbReference>
<gene>
    <name evidence="5" type="primary">LOC108676513</name>
</gene>
<dbReference type="GO" id="GO:0006801">
    <property type="term" value="P:superoxide metabolic process"/>
    <property type="evidence" value="ECO:0007669"/>
    <property type="project" value="InterPro"/>
</dbReference>
<keyword evidence="2" id="KW-0732">Signal</keyword>
<reference evidence="5" key="1">
    <citation type="submission" date="2025-08" db="UniProtKB">
        <authorList>
            <consortium name="RefSeq"/>
        </authorList>
    </citation>
    <scope>IDENTIFICATION</scope>
    <source>
        <tissue evidence="5">Whole organism</tissue>
    </source>
</reference>
<proteinExistence type="predicted"/>
<accession>A0A8B7P231</accession>
<name>A0A8B7P231_HYAAZ</name>
<sequence>MKLVFSLLLACCVYGAPQEVQDPKDPQEVVKGKEDILAGDDNTQNTSVVGSAASVEALASEFEDVVRDSNLPIVVPDGTVVSTEEKFGTVNIFGIDVPIIILAKIGLAVIKVAKGLTSGNSTAAVAAALASGIQFPEAGNREAVAEILAQTAGTAAAIFKGDVKGEVYFAQAKHPNGIEGATVVTAKFSGLSAGTYRLEVRSSGNIEDKCSNVGGLFTTSEITDLGVLGRLVVDDKGLASTILSRAGISLSGDHSILGRSIALVAVPDESSVTAPADASSNKPNATTTSTPDVPPAASVAAAKPVACAIIVRQ</sequence>
<protein>
    <submittedName>
        <fullName evidence="5">Uncharacterized protein LOC108676513</fullName>
    </submittedName>
</protein>
<evidence type="ECO:0000256" key="1">
    <source>
        <dbReference type="SAM" id="MobiDB-lite"/>
    </source>
</evidence>
<dbReference type="InterPro" id="IPR001424">
    <property type="entry name" value="SOD_Cu_Zn_dom"/>
</dbReference>
<evidence type="ECO:0000259" key="3">
    <source>
        <dbReference type="Pfam" id="PF00080"/>
    </source>
</evidence>
<dbReference type="PANTHER" id="PTHR10003">
    <property type="entry name" value="SUPEROXIDE DISMUTASE CU-ZN -RELATED"/>
    <property type="match status" value="1"/>
</dbReference>
<dbReference type="AlphaFoldDB" id="A0A8B7P231"/>
<keyword evidence="4" id="KW-1185">Reference proteome</keyword>
<dbReference type="GO" id="GO:0005507">
    <property type="term" value="F:copper ion binding"/>
    <property type="evidence" value="ECO:0007669"/>
    <property type="project" value="InterPro"/>
</dbReference>
<feature type="region of interest" description="Disordered" evidence="1">
    <location>
        <begin position="273"/>
        <end position="296"/>
    </location>
</feature>
<dbReference type="RefSeq" id="XP_018020083.1">
    <property type="nucleotide sequence ID" value="XM_018164594.2"/>
</dbReference>
<organism evidence="4 5">
    <name type="scientific">Hyalella azteca</name>
    <name type="common">Amphipod</name>
    <dbReference type="NCBI Taxonomy" id="294128"/>
    <lineage>
        <taxon>Eukaryota</taxon>
        <taxon>Metazoa</taxon>
        <taxon>Ecdysozoa</taxon>
        <taxon>Arthropoda</taxon>
        <taxon>Crustacea</taxon>
        <taxon>Multicrustacea</taxon>
        <taxon>Malacostraca</taxon>
        <taxon>Eumalacostraca</taxon>
        <taxon>Peracarida</taxon>
        <taxon>Amphipoda</taxon>
        <taxon>Senticaudata</taxon>
        <taxon>Talitrida</taxon>
        <taxon>Talitroidea</taxon>
        <taxon>Hyalellidae</taxon>
        <taxon>Hyalella</taxon>
    </lineage>
</organism>